<dbReference type="OrthoDB" id="7996520at2759"/>
<reference evidence="3" key="1">
    <citation type="submission" date="2025-08" db="UniProtKB">
        <authorList>
            <consortium name="RefSeq"/>
        </authorList>
    </citation>
    <scope>IDENTIFICATION</scope>
    <source>
        <strain evidence="3">11010-0011.00</strain>
        <tissue evidence="3">Whole body</tissue>
    </source>
</reference>
<dbReference type="AlphaFoldDB" id="A0A6J2UIW9"/>
<dbReference type="RefSeq" id="XP_030388135.1">
    <property type="nucleotide sequence ID" value="XM_030532275.1"/>
</dbReference>
<evidence type="ECO:0000256" key="1">
    <source>
        <dbReference type="SAM" id="Phobius"/>
    </source>
</evidence>
<feature type="transmembrane region" description="Helical" evidence="1">
    <location>
        <begin position="42"/>
        <end position="60"/>
    </location>
</feature>
<keyword evidence="1" id="KW-0472">Membrane</keyword>
<feature type="transmembrane region" description="Helical" evidence="1">
    <location>
        <begin position="17"/>
        <end position="36"/>
    </location>
</feature>
<keyword evidence="2" id="KW-1185">Reference proteome</keyword>
<dbReference type="Proteomes" id="UP000504634">
    <property type="component" value="Unplaced"/>
</dbReference>
<organism evidence="2 3">
    <name type="scientific">Drosophila lebanonensis</name>
    <name type="common">Fruit fly</name>
    <name type="synonym">Scaptodrosophila lebanonensis</name>
    <dbReference type="NCBI Taxonomy" id="7225"/>
    <lineage>
        <taxon>Eukaryota</taxon>
        <taxon>Metazoa</taxon>
        <taxon>Ecdysozoa</taxon>
        <taxon>Arthropoda</taxon>
        <taxon>Hexapoda</taxon>
        <taxon>Insecta</taxon>
        <taxon>Pterygota</taxon>
        <taxon>Neoptera</taxon>
        <taxon>Endopterygota</taxon>
        <taxon>Diptera</taxon>
        <taxon>Brachycera</taxon>
        <taxon>Muscomorpha</taxon>
        <taxon>Ephydroidea</taxon>
        <taxon>Drosophilidae</taxon>
        <taxon>Scaptodrosophila</taxon>
    </lineage>
</organism>
<sequence>MKLVVESGPCNSELRSWCMGIAIYFLLSITLNVILLPSVMSFIGFVIVVIGNICLLLGCLKSNYILVFVWLIHAACFFIGWPIAVFGTIFHFGGYREGTGSSNLFVALFIYIIQLILYVFCSRIVYSYSLQLKNRNSNQQHSVVI</sequence>
<feature type="transmembrane region" description="Helical" evidence="1">
    <location>
        <begin position="67"/>
        <end position="92"/>
    </location>
</feature>
<feature type="transmembrane region" description="Helical" evidence="1">
    <location>
        <begin position="104"/>
        <end position="126"/>
    </location>
</feature>
<keyword evidence="1" id="KW-1133">Transmembrane helix</keyword>
<evidence type="ECO:0000313" key="3">
    <source>
        <dbReference type="RefSeq" id="XP_030388135.1"/>
    </source>
</evidence>
<protein>
    <submittedName>
        <fullName evidence="3">Uncharacterized protein LOC115634509</fullName>
    </submittedName>
</protein>
<accession>A0A6J2UIW9</accession>
<keyword evidence="1" id="KW-0812">Transmembrane</keyword>
<name>A0A6J2UIW9_DROLE</name>
<gene>
    <name evidence="3" type="primary">LOC115634509</name>
</gene>
<evidence type="ECO:0000313" key="2">
    <source>
        <dbReference type="Proteomes" id="UP000504634"/>
    </source>
</evidence>
<dbReference type="GeneID" id="115634509"/>
<proteinExistence type="predicted"/>